<dbReference type="PANTHER" id="PTHR44942:SF4">
    <property type="entry name" value="METHYLTRANSFERASE TYPE 11 DOMAIN-CONTAINING PROTEIN"/>
    <property type="match status" value="1"/>
</dbReference>
<organism evidence="4 5">
    <name type="scientific">Tengunoibacter tsumagoiensis</name>
    <dbReference type="NCBI Taxonomy" id="2014871"/>
    <lineage>
        <taxon>Bacteria</taxon>
        <taxon>Bacillati</taxon>
        <taxon>Chloroflexota</taxon>
        <taxon>Ktedonobacteria</taxon>
        <taxon>Ktedonobacterales</taxon>
        <taxon>Dictyobacteraceae</taxon>
        <taxon>Tengunoibacter</taxon>
    </lineage>
</organism>
<dbReference type="Proteomes" id="UP000287352">
    <property type="component" value="Unassembled WGS sequence"/>
</dbReference>
<name>A0A401ZZI6_9CHLR</name>
<reference evidence="5" key="1">
    <citation type="submission" date="2018-12" db="EMBL/GenBank/DDBJ databases">
        <title>Tengunoibacter tsumagoiensis gen. nov., sp. nov., Dictyobacter kobayashii sp. nov., D. alpinus sp. nov., and D. joshuensis sp. nov. and description of Dictyobacteraceae fam. nov. within the order Ktedonobacterales isolated from Tengu-no-mugimeshi.</title>
        <authorList>
            <person name="Wang C.M."/>
            <person name="Zheng Y."/>
            <person name="Sakai Y."/>
            <person name="Toyoda A."/>
            <person name="Minakuchi Y."/>
            <person name="Abe K."/>
            <person name="Yokota A."/>
            <person name="Yabe S."/>
        </authorList>
    </citation>
    <scope>NUCLEOTIDE SEQUENCE [LARGE SCALE GENOMIC DNA]</scope>
    <source>
        <strain evidence="5">Uno3</strain>
    </source>
</reference>
<dbReference type="InterPro" id="IPR051052">
    <property type="entry name" value="Diverse_substrate_MTase"/>
</dbReference>
<evidence type="ECO:0000259" key="3">
    <source>
        <dbReference type="Pfam" id="PF13649"/>
    </source>
</evidence>
<dbReference type="GO" id="GO:0008168">
    <property type="term" value="F:methyltransferase activity"/>
    <property type="evidence" value="ECO:0007669"/>
    <property type="project" value="UniProtKB-KW"/>
</dbReference>
<evidence type="ECO:0000313" key="5">
    <source>
        <dbReference type="Proteomes" id="UP000287352"/>
    </source>
</evidence>
<proteinExistence type="predicted"/>
<dbReference type="GO" id="GO:0032259">
    <property type="term" value="P:methylation"/>
    <property type="evidence" value="ECO:0007669"/>
    <property type="project" value="UniProtKB-KW"/>
</dbReference>
<feature type="domain" description="Methyltransferase" evidence="3">
    <location>
        <begin position="51"/>
        <end position="140"/>
    </location>
</feature>
<protein>
    <recommendedName>
        <fullName evidence="3">Methyltransferase domain-containing protein</fullName>
    </recommendedName>
</protein>
<dbReference type="EMBL" id="BIFR01000001">
    <property type="protein sequence ID" value="GCE12264.1"/>
    <property type="molecule type" value="Genomic_DNA"/>
</dbReference>
<dbReference type="Gene3D" id="3.40.50.150">
    <property type="entry name" value="Vaccinia Virus protein VP39"/>
    <property type="match status" value="1"/>
</dbReference>
<dbReference type="InterPro" id="IPR041698">
    <property type="entry name" value="Methyltransf_25"/>
</dbReference>
<gene>
    <name evidence="4" type="ORF">KTT_21230</name>
</gene>
<keyword evidence="5" id="KW-1185">Reference proteome</keyword>
<sequence>MQPKPESYSTYYAETFKNQQVVEAYRHRPPYPAETFTILRQLLLDEPRVLLDVGAGAGDLARKCVAFADRVDAVDFSQTMIDQGKQLSDGDHPRLRWIYGKIEEVPLSPPYALITAGSSIHWTEWSQAFPRFRSLLTPHGFVAIVGRRVRPMPWDGELSLVQNEYALRKGHQPARIVDELSERGYFQQIGRQETAPIPFEQPLEDFIAGLHSRSNFARERMGEERASAFDQRVREILQPYLQHGQLVMQVVGTVVWGKPEDGHESGTRRNDSPRPS</sequence>
<comment type="caution">
    <text evidence="4">The sequence shown here is derived from an EMBL/GenBank/DDBJ whole genome shotgun (WGS) entry which is preliminary data.</text>
</comment>
<accession>A0A401ZZI6</accession>
<evidence type="ECO:0000256" key="2">
    <source>
        <dbReference type="ARBA" id="ARBA00022679"/>
    </source>
</evidence>
<dbReference type="InterPro" id="IPR029063">
    <property type="entry name" value="SAM-dependent_MTases_sf"/>
</dbReference>
<keyword evidence="2" id="KW-0808">Transferase</keyword>
<dbReference type="Pfam" id="PF13649">
    <property type="entry name" value="Methyltransf_25"/>
    <property type="match status" value="1"/>
</dbReference>
<dbReference type="CDD" id="cd02440">
    <property type="entry name" value="AdoMet_MTases"/>
    <property type="match status" value="1"/>
</dbReference>
<dbReference type="OrthoDB" id="9797252at2"/>
<dbReference type="AlphaFoldDB" id="A0A401ZZI6"/>
<dbReference type="SUPFAM" id="SSF53335">
    <property type="entry name" value="S-adenosyl-L-methionine-dependent methyltransferases"/>
    <property type="match status" value="1"/>
</dbReference>
<evidence type="ECO:0000256" key="1">
    <source>
        <dbReference type="ARBA" id="ARBA00022603"/>
    </source>
</evidence>
<keyword evidence="1" id="KW-0489">Methyltransferase</keyword>
<dbReference type="RefSeq" id="WP_126579899.1">
    <property type="nucleotide sequence ID" value="NZ_BIFR01000001.1"/>
</dbReference>
<dbReference type="PANTHER" id="PTHR44942">
    <property type="entry name" value="METHYLTRANSF_11 DOMAIN-CONTAINING PROTEIN"/>
    <property type="match status" value="1"/>
</dbReference>
<evidence type="ECO:0000313" key="4">
    <source>
        <dbReference type="EMBL" id="GCE12264.1"/>
    </source>
</evidence>